<dbReference type="EMBL" id="CM003603">
    <property type="protein sequence ID" value="KYP76103.1"/>
    <property type="molecule type" value="Genomic_DNA"/>
</dbReference>
<dbReference type="Proteomes" id="UP000075243">
    <property type="component" value="Chromosome 1"/>
</dbReference>
<accession>A0A151U9X5</accession>
<dbReference type="OMA" id="VFCTIND"/>
<evidence type="ECO:0000313" key="2">
    <source>
        <dbReference type="Proteomes" id="UP000075243"/>
    </source>
</evidence>
<proteinExistence type="predicted"/>
<dbReference type="Gramene" id="C.cajan_19745.t">
    <property type="protein sequence ID" value="C.cajan_19745.t.cds1"/>
    <property type="gene ID" value="C.cajan_19745"/>
</dbReference>
<sequence length="99" mass="11810">HNSWLVLVVIYNLPLWFCMRHKYVMLSMMILGPRKSENNIDVYLSLLEEDLRMLCEERVDVFDIFSCKNFNMCVMLFCTINNFLAYENLSDYIVMGHKA</sequence>
<name>A0A151U9X5_CAJCA</name>
<dbReference type="Pfam" id="PF02992">
    <property type="entry name" value="Transposase_21"/>
    <property type="match status" value="1"/>
</dbReference>
<gene>
    <name evidence="1" type="ORF">KK1_020327</name>
</gene>
<dbReference type="InterPro" id="IPR004242">
    <property type="entry name" value="Transposase_21"/>
</dbReference>
<keyword evidence="2" id="KW-1185">Reference proteome</keyword>
<dbReference type="AlphaFoldDB" id="A0A151U9X5"/>
<organism evidence="1 2">
    <name type="scientific">Cajanus cajan</name>
    <name type="common">Pigeon pea</name>
    <name type="synonym">Cajanus indicus</name>
    <dbReference type="NCBI Taxonomy" id="3821"/>
    <lineage>
        <taxon>Eukaryota</taxon>
        <taxon>Viridiplantae</taxon>
        <taxon>Streptophyta</taxon>
        <taxon>Embryophyta</taxon>
        <taxon>Tracheophyta</taxon>
        <taxon>Spermatophyta</taxon>
        <taxon>Magnoliopsida</taxon>
        <taxon>eudicotyledons</taxon>
        <taxon>Gunneridae</taxon>
        <taxon>Pentapetalae</taxon>
        <taxon>rosids</taxon>
        <taxon>fabids</taxon>
        <taxon>Fabales</taxon>
        <taxon>Fabaceae</taxon>
        <taxon>Papilionoideae</taxon>
        <taxon>50 kb inversion clade</taxon>
        <taxon>NPAAA clade</taxon>
        <taxon>indigoferoid/millettioid clade</taxon>
        <taxon>Phaseoleae</taxon>
        <taxon>Cajanus</taxon>
    </lineage>
</organism>
<reference evidence="1 2" key="1">
    <citation type="journal article" date="2012" name="Nat. Biotechnol.">
        <title>Draft genome sequence of pigeonpea (Cajanus cajan), an orphan legume crop of resource-poor farmers.</title>
        <authorList>
            <person name="Varshney R.K."/>
            <person name="Chen W."/>
            <person name="Li Y."/>
            <person name="Bharti A.K."/>
            <person name="Saxena R.K."/>
            <person name="Schlueter J.A."/>
            <person name="Donoghue M.T."/>
            <person name="Azam S."/>
            <person name="Fan G."/>
            <person name="Whaley A.M."/>
            <person name="Farmer A.D."/>
            <person name="Sheridan J."/>
            <person name="Iwata A."/>
            <person name="Tuteja R."/>
            <person name="Penmetsa R.V."/>
            <person name="Wu W."/>
            <person name="Upadhyaya H.D."/>
            <person name="Yang S.P."/>
            <person name="Shah T."/>
            <person name="Saxena K.B."/>
            <person name="Michael T."/>
            <person name="McCombie W.R."/>
            <person name="Yang B."/>
            <person name="Zhang G."/>
            <person name="Yang H."/>
            <person name="Wang J."/>
            <person name="Spillane C."/>
            <person name="Cook D.R."/>
            <person name="May G.D."/>
            <person name="Xu X."/>
            <person name="Jackson S.A."/>
        </authorList>
    </citation>
    <scope>NUCLEOTIDE SEQUENCE [LARGE SCALE GENOMIC DNA]</scope>
    <source>
        <strain evidence="2">cv. Asha</strain>
    </source>
</reference>
<evidence type="ECO:0000313" key="1">
    <source>
        <dbReference type="EMBL" id="KYP76103.1"/>
    </source>
</evidence>
<protein>
    <submittedName>
        <fullName evidence="1">Uncharacterized protein</fullName>
    </submittedName>
</protein>
<feature type="non-terminal residue" evidence="1">
    <location>
        <position position="1"/>
    </location>
</feature>